<dbReference type="AlphaFoldDB" id="A0A238YGS2"/>
<dbReference type="RefSeq" id="WP_089370834.1">
    <property type="nucleotide sequence ID" value="NZ_BMEP01000001.1"/>
</dbReference>
<name>A0A238YGS2_9FLAO</name>
<feature type="repeat" description="TPR" evidence="1">
    <location>
        <begin position="549"/>
        <end position="582"/>
    </location>
</feature>
<evidence type="ECO:0000313" key="4">
    <source>
        <dbReference type="Proteomes" id="UP000198379"/>
    </source>
</evidence>
<dbReference type="PANTHER" id="PTHR46825">
    <property type="entry name" value="D-ALANYL-D-ALANINE-CARBOXYPEPTIDASE/ENDOPEPTIDASE AMPH"/>
    <property type="match status" value="1"/>
</dbReference>
<reference evidence="3 4" key="1">
    <citation type="submission" date="2017-06" db="EMBL/GenBank/DDBJ databases">
        <authorList>
            <person name="Kim H.J."/>
            <person name="Triplett B.A."/>
        </authorList>
    </citation>
    <scope>NUCLEOTIDE SEQUENCE [LARGE SCALE GENOMIC DNA]</scope>
    <source>
        <strain evidence="3 4">DSM 25597</strain>
    </source>
</reference>
<dbReference type="PROSITE" id="PS50005">
    <property type="entry name" value="TPR"/>
    <property type="match status" value="1"/>
</dbReference>
<proteinExistence type="predicted"/>
<dbReference type="PANTHER" id="PTHR46825:SF8">
    <property type="entry name" value="BETA-LACTAMASE-RELATED"/>
    <property type="match status" value="1"/>
</dbReference>
<dbReference type="InterPro" id="IPR050491">
    <property type="entry name" value="AmpC-like"/>
</dbReference>
<dbReference type="InterPro" id="IPR011990">
    <property type="entry name" value="TPR-like_helical_dom_sf"/>
</dbReference>
<dbReference type="OrthoDB" id="9814760at2"/>
<organism evidence="3 4">
    <name type="scientific">Dokdonia pacifica</name>
    <dbReference type="NCBI Taxonomy" id="1627892"/>
    <lineage>
        <taxon>Bacteria</taxon>
        <taxon>Pseudomonadati</taxon>
        <taxon>Bacteroidota</taxon>
        <taxon>Flavobacteriia</taxon>
        <taxon>Flavobacteriales</taxon>
        <taxon>Flavobacteriaceae</taxon>
        <taxon>Dokdonia</taxon>
    </lineage>
</organism>
<dbReference type="InterPro" id="IPR001466">
    <property type="entry name" value="Beta-lactam-related"/>
</dbReference>
<dbReference type="Gene3D" id="1.25.40.10">
    <property type="entry name" value="Tetratricopeptide repeat domain"/>
    <property type="match status" value="1"/>
</dbReference>
<dbReference type="SUPFAM" id="SSF48452">
    <property type="entry name" value="TPR-like"/>
    <property type="match status" value="1"/>
</dbReference>
<accession>A0A238YGS2</accession>
<dbReference type="SUPFAM" id="SSF56601">
    <property type="entry name" value="beta-lactamase/transpeptidase-like"/>
    <property type="match status" value="1"/>
</dbReference>
<dbReference type="Pfam" id="PF00144">
    <property type="entry name" value="Beta-lactamase"/>
    <property type="match status" value="1"/>
</dbReference>
<dbReference type="InterPro" id="IPR012338">
    <property type="entry name" value="Beta-lactam/transpept-like"/>
</dbReference>
<evidence type="ECO:0000256" key="1">
    <source>
        <dbReference type="PROSITE-ProRule" id="PRU00339"/>
    </source>
</evidence>
<keyword evidence="4" id="KW-1185">Reference proteome</keyword>
<gene>
    <name evidence="3" type="ORF">SAMN06265376_10246</name>
</gene>
<dbReference type="Gene3D" id="3.40.710.10">
    <property type="entry name" value="DD-peptidase/beta-lactamase superfamily"/>
    <property type="match status" value="1"/>
</dbReference>
<evidence type="ECO:0000259" key="2">
    <source>
        <dbReference type="Pfam" id="PF00144"/>
    </source>
</evidence>
<dbReference type="EMBL" id="FZNY01000002">
    <property type="protein sequence ID" value="SNR70162.1"/>
    <property type="molecule type" value="Genomic_DNA"/>
</dbReference>
<evidence type="ECO:0000313" key="3">
    <source>
        <dbReference type="EMBL" id="SNR70162.1"/>
    </source>
</evidence>
<dbReference type="InterPro" id="IPR019734">
    <property type="entry name" value="TPR_rpt"/>
</dbReference>
<keyword evidence="1" id="KW-0802">TPR repeat</keyword>
<protein>
    <submittedName>
        <fullName evidence="3">CubicO group peptidase, beta-lactamase class C family</fullName>
    </submittedName>
</protein>
<dbReference type="Proteomes" id="UP000198379">
    <property type="component" value="Unassembled WGS sequence"/>
</dbReference>
<sequence>MKNSITLLVSIIFIQLCTAQSNTNLIRKVENGLTPNLVYIEGDTTSSIEERMKHYGIPGVSIAVIHDGKVVWAKGYGVTNKESKAPVTTETLFQAAATSMPVTAYGALRLVEENKLDLDENVNRYLKSWQVPENDFTSKKKVTIRNLLNHSAGIYPRGTGSYGINEKIPTLVEILSGTPPALNEPISVNKEPGESVRFAYASYVPIQQMMLDVKRGTFPEIMHELVLQPLVMNNSTFNQTLTPEQLARAATGYLQDGSMVKGGRNIQPAMASGGLWTTAEDYAKFITHVQQSKHLTELMGKPYGVNDSGWSFTLGLGFQLFNKNEEIYLRHHGWNTGFYAEIMAHRDKGYGVVVMSNSTFPSFNAEVIRAVALAYDWDKYIPVYKKIEITPSLVDEISGKYQSTNSVVTVFQNDDKLYTKSILYPDAQELVRISDSSYVIRNSSRLIQFKPNPENEEINLLYFNRNDHSITSQLAKSNTVTKEPVEFLVEGDFEKALQAYKYLMKENPTHPTIDEEYVDDLGELFYGQDRIEIALDAFKLNTKLYPNRFQVYDRYANYCEIAGKIDLAISNYSKSLELNPQNKRSKEKLKNLQESK</sequence>
<feature type="domain" description="Beta-lactamase-related" evidence="2">
    <location>
        <begin position="48"/>
        <end position="374"/>
    </location>
</feature>